<feature type="domain" description="Macro" evidence="1">
    <location>
        <begin position="1"/>
        <end position="183"/>
    </location>
</feature>
<dbReference type="AlphaFoldDB" id="A0A372ZY31"/>
<dbReference type="PROSITE" id="PS51154">
    <property type="entry name" value="MACRO"/>
    <property type="match status" value="1"/>
</dbReference>
<dbReference type="PANTHER" id="PTHR11106:SF27">
    <property type="entry name" value="MACRO DOMAIN-CONTAINING PROTEIN"/>
    <property type="match status" value="1"/>
</dbReference>
<accession>A0A372ZY31</accession>
<gene>
    <name evidence="2" type="ORF">DR950_23340</name>
</gene>
<evidence type="ECO:0000313" key="2">
    <source>
        <dbReference type="EMBL" id="RGD60332.1"/>
    </source>
</evidence>
<evidence type="ECO:0000259" key="1">
    <source>
        <dbReference type="PROSITE" id="PS51154"/>
    </source>
</evidence>
<name>A0A372ZY31_9ACTN</name>
<dbReference type="NCBIfam" id="NF001664">
    <property type="entry name" value="PRK00431.1-6"/>
    <property type="match status" value="1"/>
</dbReference>
<dbReference type="PANTHER" id="PTHR11106">
    <property type="entry name" value="GANGLIOSIDE INDUCED DIFFERENTIATION ASSOCIATED PROTEIN 2-RELATED"/>
    <property type="match status" value="1"/>
</dbReference>
<dbReference type="SMART" id="SM00506">
    <property type="entry name" value="A1pp"/>
    <property type="match status" value="1"/>
</dbReference>
<comment type="caution">
    <text evidence="2">The sequence shown here is derived from an EMBL/GenBank/DDBJ whole genome shotgun (WGS) entry which is preliminary data.</text>
</comment>
<keyword evidence="3" id="KW-1185">Reference proteome</keyword>
<proteinExistence type="predicted"/>
<sequence length="187" mass="19815">MVARITLVEGDITEQPVDVVVNAANSSLLGGGGVDGAIHRKGGPQVLEECRRLRASHWGKGLPTGRAVATTAGRLPARWVVHTVGPVYRAEEYEERAELLASCYRESLRAAAGLGARTVAFPAVSAGIYGWPPADAARIALGTVAEVLDGGDAEAGAELAEVRFVLFGSEMYGVFERARRELFGREV</sequence>
<dbReference type="RefSeq" id="WP_049654154.1">
    <property type="nucleotide sequence ID" value="NZ_QVIG01000001.1"/>
</dbReference>
<evidence type="ECO:0000313" key="3">
    <source>
        <dbReference type="Proteomes" id="UP000263377"/>
    </source>
</evidence>
<dbReference type="InterPro" id="IPR002589">
    <property type="entry name" value="Macro_dom"/>
</dbReference>
<organism evidence="2 3">
    <name type="scientific">Kitasatospora xanthocidica</name>
    <dbReference type="NCBI Taxonomy" id="83382"/>
    <lineage>
        <taxon>Bacteria</taxon>
        <taxon>Bacillati</taxon>
        <taxon>Actinomycetota</taxon>
        <taxon>Actinomycetes</taxon>
        <taxon>Kitasatosporales</taxon>
        <taxon>Streptomycetaceae</taxon>
        <taxon>Kitasatospora</taxon>
    </lineage>
</organism>
<reference evidence="2 3" key="1">
    <citation type="submission" date="2018-08" db="EMBL/GenBank/DDBJ databases">
        <title>Diversity &amp; Physiological Properties of Lignin-Decomposing Actinobacteria from Soil.</title>
        <authorList>
            <person name="Roh S.G."/>
            <person name="Kim S.B."/>
        </authorList>
    </citation>
    <scope>NUCLEOTIDE SEQUENCE [LARGE SCALE GENOMIC DNA]</scope>
    <source>
        <strain evidence="2 3">MMS17-GH009</strain>
    </source>
</reference>
<dbReference type="Gene3D" id="3.40.220.10">
    <property type="entry name" value="Leucine Aminopeptidase, subunit E, domain 1"/>
    <property type="match status" value="1"/>
</dbReference>
<dbReference type="Pfam" id="PF01661">
    <property type="entry name" value="Macro"/>
    <property type="match status" value="1"/>
</dbReference>
<dbReference type="Proteomes" id="UP000263377">
    <property type="component" value="Unassembled WGS sequence"/>
</dbReference>
<dbReference type="InterPro" id="IPR043472">
    <property type="entry name" value="Macro_dom-like"/>
</dbReference>
<dbReference type="SUPFAM" id="SSF52949">
    <property type="entry name" value="Macro domain-like"/>
    <property type="match status" value="1"/>
</dbReference>
<dbReference type="EMBL" id="QVIG01000001">
    <property type="protein sequence ID" value="RGD60332.1"/>
    <property type="molecule type" value="Genomic_DNA"/>
</dbReference>
<protein>
    <submittedName>
        <fullName evidence="2">O-acetyl-ADP-ribose deacetylase</fullName>
    </submittedName>
</protein>
<dbReference type="CDD" id="cd02908">
    <property type="entry name" value="Macro_OAADPr_deacetylase"/>
    <property type="match status" value="1"/>
</dbReference>